<dbReference type="VEuPathDB" id="VectorBase:SCAU003905"/>
<dbReference type="Proteomes" id="UP000095300">
    <property type="component" value="Unassembled WGS sequence"/>
</dbReference>
<dbReference type="KEGG" id="scac:106091328"/>
<evidence type="ECO:0000313" key="1">
    <source>
        <dbReference type="EnsemblMetazoa" id="SCAU003905-PA"/>
    </source>
</evidence>
<accession>A0A1I8P1B4</accession>
<dbReference type="EnsemblMetazoa" id="SCAU003905-RA">
    <property type="protein sequence ID" value="SCAU003905-PA"/>
    <property type="gene ID" value="SCAU003905"/>
</dbReference>
<keyword evidence="2" id="KW-1185">Reference proteome</keyword>
<proteinExistence type="predicted"/>
<reference evidence="1" key="1">
    <citation type="submission" date="2020-05" db="UniProtKB">
        <authorList>
            <consortium name="EnsemblMetazoa"/>
        </authorList>
    </citation>
    <scope>IDENTIFICATION</scope>
    <source>
        <strain evidence="1">USDA</strain>
    </source>
</reference>
<evidence type="ECO:0000313" key="2">
    <source>
        <dbReference type="Proteomes" id="UP000095300"/>
    </source>
</evidence>
<gene>
    <name evidence="1" type="primary">106091328</name>
</gene>
<dbReference type="AlphaFoldDB" id="A0A1I8P1B4"/>
<dbReference type="OrthoDB" id="10439647at2759"/>
<sequence>MEFKKYPTTQMRVFTIVFIFGIIIKFTLGQPVALDPPLTEDPKTVDDIVKYFVQNTKLTYDYRSPAITEEVQKILHYLHGKNSETRKKYLKLEGMLHQFQARIKKFTNNCGINDVLMILAPGIVREFTNTNDAELLALSESFRSLVQMNEVDRQVRAVKKMEDFMKGKQHSDVLQFHTKYVAWERAHCYGVSVWDE</sequence>
<name>A0A1I8P1B4_STOCA</name>
<organism evidence="1 2">
    <name type="scientific">Stomoxys calcitrans</name>
    <name type="common">Stable fly</name>
    <name type="synonym">Conops calcitrans</name>
    <dbReference type="NCBI Taxonomy" id="35570"/>
    <lineage>
        <taxon>Eukaryota</taxon>
        <taxon>Metazoa</taxon>
        <taxon>Ecdysozoa</taxon>
        <taxon>Arthropoda</taxon>
        <taxon>Hexapoda</taxon>
        <taxon>Insecta</taxon>
        <taxon>Pterygota</taxon>
        <taxon>Neoptera</taxon>
        <taxon>Endopterygota</taxon>
        <taxon>Diptera</taxon>
        <taxon>Brachycera</taxon>
        <taxon>Muscomorpha</taxon>
        <taxon>Muscoidea</taxon>
        <taxon>Muscidae</taxon>
        <taxon>Stomoxys</taxon>
    </lineage>
</organism>
<protein>
    <submittedName>
        <fullName evidence="1">Uncharacterized protein</fullName>
    </submittedName>
</protein>